<dbReference type="GO" id="GO:0006974">
    <property type="term" value="P:DNA damage response"/>
    <property type="evidence" value="ECO:0007669"/>
    <property type="project" value="TreeGrafter"/>
</dbReference>
<dbReference type="Gene3D" id="3.30.70.2970">
    <property type="entry name" value="Protein of unknown function (DUF541), domain 2"/>
    <property type="match status" value="1"/>
</dbReference>
<evidence type="ECO:0000313" key="3">
    <source>
        <dbReference type="Proteomes" id="UP000285023"/>
    </source>
</evidence>
<evidence type="ECO:0000256" key="1">
    <source>
        <dbReference type="SAM" id="SignalP"/>
    </source>
</evidence>
<dbReference type="InterPro" id="IPR052022">
    <property type="entry name" value="26kDa_periplasmic_antigen"/>
</dbReference>
<dbReference type="RefSeq" id="WP_119533019.1">
    <property type="nucleotide sequence ID" value="NZ_QXTF01000002.1"/>
</dbReference>
<protein>
    <submittedName>
        <fullName evidence="2">SIMPL domain-containing protein</fullName>
    </submittedName>
</protein>
<dbReference type="PANTHER" id="PTHR34387:SF1">
    <property type="entry name" value="PERIPLASMIC IMMUNOGENIC PROTEIN"/>
    <property type="match status" value="1"/>
</dbReference>
<dbReference type="InterPro" id="IPR007497">
    <property type="entry name" value="SIMPL/DUF541"/>
</dbReference>
<gene>
    <name evidence="2" type="ORF">D3M59_07380</name>
</gene>
<feature type="chain" id="PRO_5019482706" evidence="1">
    <location>
        <begin position="23"/>
        <end position="241"/>
    </location>
</feature>
<feature type="signal peptide" evidence="1">
    <location>
        <begin position="1"/>
        <end position="22"/>
    </location>
</feature>
<evidence type="ECO:0000313" key="2">
    <source>
        <dbReference type="EMBL" id="RIX29131.1"/>
    </source>
</evidence>
<accession>A0A418PZ53</accession>
<organism evidence="2 3">
    <name type="scientific">Sphingomonas edaphi</name>
    <dbReference type="NCBI Taxonomy" id="2315689"/>
    <lineage>
        <taxon>Bacteria</taxon>
        <taxon>Pseudomonadati</taxon>
        <taxon>Pseudomonadota</taxon>
        <taxon>Alphaproteobacteria</taxon>
        <taxon>Sphingomonadales</taxon>
        <taxon>Sphingomonadaceae</taxon>
        <taxon>Sphingomonas</taxon>
    </lineage>
</organism>
<dbReference type="PANTHER" id="PTHR34387">
    <property type="entry name" value="SLR1258 PROTEIN"/>
    <property type="match status" value="1"/>
</dbReference>
<dbReference type="EMBL" id="QXTF01000002">
    <property type="protein sequence ID" value="RIX29131.1"/>
    <property type="molecule type" value="Genomic_DNA"/>
</dbReference>
<dbReference type="Proteomes" id="UP000285023">
    <property type="component" value="Unassembled WGS sequence"/>
</dbReference>
<name>A0A418PZ53_9SPHN</name>
<keyword evidence="3" id="KW-1185">Reference proteome</keyword>
<dbReference type="OrthoDB" id="9813144at2"/>
<dbReference type="AlphaFoldDB" id="A0A418PZ53"/>
<proteinExistence type="predicted"/>
<dbReference type="Pfam" id="PF04402">
    <property type="entry name" value="SIMPL"/>
    <property type="match status" value="1"/>
</dbReference>
<reference evidence="2 3" key="1">
    <citation type="submission" date="2018-09" db="EMBL/GenBank/DDBJ databases">
        <title>Sphingomonas sp. DAC4.</title>
        <authorList>
            <person name="Seo T."/>
        </authorList>
    </citation>
    <scope>NUCLEOTIDE SEQUENCE [LARGE SCALE GENOMIC DNA]</scope>
    <source>
        <strain evidence="2 3">DAC4</strain>
    </source>
</reference>
<keyword evidence="1" id="KW-0732">Signal</keyword>
<sequence>MRKTLLTAVALSAAVLPAAAIAQSVATVPVLSGTRLDINASGEVTRVPDLAIISAGVQTLQPTATAAIEENATRMERVRAALKRAGIADKDIQTSTINLNPEYRYGENQPPRLTGYRATNTVNVKFRDLKRSGAILDALVAEGANQINGPSLTIDKPEAAYDEARAKAVAVGQARAELYARALGKRVVRLLSVSESGAYVPPPMPYAADAIQVTGARVAKTEIDPGTQQLQVNLSMSFELQ</sequence>
<dbReference type="Gene3D" id="3.30.110.170">
    <property type="entry name" value="Protein of unknown function (DUF541), domain 1"/>
    <property type="match status" value="1"/>
</dbReference>
<comment type="caution">
    <text evidence="2">The sequence shown here is derived from an EMBL/GenBank/DDBJ whole genome shotgun (WGS) entry which is preliminary data.</text>
</comment>